<dbReference type="InterPro" id="IPR016794">
    <property type="entry name" value="UCP21603_acetyltransf"/>
</dbReference>
<dbReference type="InterPro" id="IPR013653">
    <property type="entry name" value="GCN5-like_dom"/>
</dbReference>
<accession>A0ABU1JE45</accession>
<dbReference type="Gene3D" id="3.40.630.30">
    <property type="match status" value="1"/>
</dbReference>
<evidence type="ECO:0000313" key="3">
    <source>
        <dbReference type="EMBL" id="MDR6270713.1"/>
    </source>
</evidence>
<keyword evidence="4" id="KW-1185">Reference proteome</keyword>
<feature type="region of interest" description="Disordered" evidence="1">
    <location>
        <begin position="1"/>
        <end position="22"/>
    </location>
</feature>
<dbReference type="Pfam" id="PF13312">
    <property type="entry name" value="DUF4081"/>
    <property type="match status" value="1"/>
</dbReference>
<organism evidence="3 4">
    <name type="scientific">Arthrobacter russicus</name>
    <dbReference type="NCBI Taxonomy" id="172040"/>
    <lineage>
        <taxon>Bacteria</taxon>
        <taxon>Bacillati</taxon>
        <taxon>Actinomycetota</taxon>
        <taxon>Actinomycetes</taxon>
        <taxon>Micrococcales</taxon>
        <taxon>Micrococcaceae</taxon>
        <taxon>Arthrobacter</taxon>
    </lineage>
</organism>
<dbReference type="SUPFAM" id="SSF55729">
    <property type="entry name" value="Acyl-CoA N-acyltransferases (Nat)"/>
    <property type="match status" value="1"/>
</dbReference>
<gene>
    <name evidence="3" type="ORF">JOE69_002951</name>
</gene>
<feature type="domain" description="N-acetyltransferase" evidence="2">
    <location>
        <begin position="157"/>
        <end position="297"/>
    </location>
</feature>
<dbReference type="Pfam" id="PF08445">
    <property type="entry name" value="FR47"/>
    <property type="match status" value="1"/>
</dbReference>
<reference evidence="3 4" key="1">
    <citation type="submission" date="2023-07" db="EMBL/GenBank/DDBJ databases">
        <title>Sequencing the genomes of 1000 actinobacteria strains.</title>
        <authorList>
            <person name="Klenk H.-P."/>
        </authorList>
    </citation>
    <scope>NUCLEOTIDE SEQUENCE [LARGE SCALE GENOMIC DNA]</scope>
    <source>
        <strain evidence="3 4">DSM 14555</strain>
    </source>
</reference>
<sequence length="297" mass="31982">MARTAAKAAPWSASPEPARASSGPLRVLAHEDTAELQRLVARDPIANIYLAAHLEQHGTAAPVILGTQILGYDDGGLRAACWVGANVIPAGVDEATAPAFGEYLAASGRRHASIYGSAAAVLGIFAEMERRGVPAKEVRANQPLLAISSEPLIEPDRRLRPSRMSEFDQILPAAVAMFEEEVGYSPYSGGEEFYRRRVASLIRNGHSLSSLDECGEVIFKADLGVLSRQASQVQGVWLRPEDRGRGLSAGYMAAVVQLARKQAPVVSLYVNDYNARARASYERVGFEQIGSYATVLF</sequence>
<evidence type="ECO:0000259" key="2">
    <source>
        <dbReference type="PROSITE" id="PS51186"/>
    </source>
</evidence>
<dbReference type="InterPro" id="IPR025289">
    <property type="entry name" value="DUF4081"/>
</dbReference>
<dbReference type="Proteomes" id="UP001185069">
    <property type="component" value="Unassembled WGS sequence"/>
</dbReference>
<dbReference type="InterPro" id="IPR000182">
    <property type="entry name" value="GNAT_dom"/>
</dbReference>
<evidence type="ECO:0000256" key="1">
    <source>
        <dbReference type="SAM" id="MobiDB-lite"/>
    </source>
</evidence>
<dbReference type="EMBL" id="JAVDQF010000001">
    <property type="protein sequence ID" value="MDR6270713.1"/>
    <property type="molecule type" value="Genomic_DNA"/>
</dbReference>
<evidence type="ECO:0000313" key="4">
    <source>
        <dbReference type="Proteomes" id="UP001185069"/>
    </source>
</evidence>
<dbReference type="PIRSF" id="PIRSF021603">
    <property type="entry name" value="UCP21603_acetyltransf"/>
    <property type="match status" value="1"/>
</dbReference>
<dbReference type="RefSeq" id="WP_309799957.1">
    <property type="nucleotide sequence ID" value="NZ_BAAAHY010000004.1"/>
</dbReference>
<proteinExistence type="predicted"/>
<protein>
    <submittedName>
        <fullName evidence="3">GNAT family acetyltransferase</fullName>
    </submittedName>
</protein>
<comment type="caution">
    <text evidence="3">The sequence shown here is derived from an EMBL/GenBank/DDBJ whole genome shotgun (WGS) entry which is preliminary data.</text>
</comment>
<dbReference type="InterPro" id="IPR016181">
    <property type="entry name" value="Acyl_CoA_acyltransferase"/>
</dbReference>
<name>A0ABU1JE45_9MICC</name>
<dbReference type="PROSITE" id="PS51186">
    <property type="entry name" value="GNAT"/>
    <property type="match status" value="1"/>
</dbReference>